<gene>
    <name evidence="2" type="ORF">LGQ03_02385</name>
</gene>
<evidence type="ECO:0000256" key="1">
    <source>
        <dbReference type="SAM" id="SignalP"/>
    </source>
</evidence>
<sequence>MNKIFCGALIVPLFAATGVMAQSLTGSDLSIGYTTATDSDLDSSGLTLGGSAEFAASSELAFQGDLSYTDGEVFGLDGDILSLAGHAIYHANELASFGAYYGIDSDGSDDIAYYGVEAGYDLPRGDVEGYFGLTAVDAGQFDGIDLGDIDLNQYGASVSFDITETFAVSGRYDNLRFSDVASVDRFGLGLGASLGNGFGVSAELGRQSVDIVALGDDNQTYANVTASYTFGAERGATFDRRGLAHTILGF</sequence>
<proteinExistence type="predicted"/>
<evidence type="ECO:0000313" key="3">
    <source>
        <dbReference type="Proteomes" id="UP001138961"/>
    </source>
</evidence>
<name>A0ABS8BQR6_9RHOB</name>
<dbReference type="SUPFAM" id="SSF56935">
    <property type="entry name" value="Porins"/>
    <property type="match status" value="1"/>
</dbReference>
<dbReference type="InterPro" id="IPR023614">
    <property type="entry name" value="Porin_dom_sf"/>
</dbReference>
<feature type="chain" id="PRO_5045365273" description="Porin domain-containing protein" evidence="1">
    <location>
        <begin position="22"/>
        <end position="250"/>
    </location>
</feature>
<evidence type="ECO:0000313" key="2">
    <source>
        <dbReference type="EMBL" id="MCB5198078.1"/>
    </source>
</evidence>
<comment type="caution">
    <text evidence="2">The sequence shown here is derived from an EMBL/GenBank/DDBJ whole genome shotgun (WGS) entry which is preliminary data.</text>
</comment>
<feature type="signal peptide" evidence="1">
    <location>
        <begin position="1"/>
        <end position="21"/>
    </location>
</feature>
<protein>
    <recommendedName>
        <fullName evidence="4">Porin domain-containing protein</fullName>
    </recommendedName>
</protein>
<evidence type="ECO:0008006" key="4">
    <source>
        <dbReference type="Google" id="ProtNLM"/>
    </source>
</evidence>
<dbReference type="Proteomes" id="UP001138961">
    <property type="component" value="Unassembled WGS sequence"/>
</dbReference>
<organism evidence="2 3">
    <name type="scientific">Loktanella gaetbuli</name>
    <dbReference type="NCBI Taxonomy" id="2881335"/>
    <lineage>
        <taxon>Bacteria</taxon>
        <taxon>Pseudomonadati</taxon>
        <taxon>Pseudomonadota</taxon>
        <taxon>Alphaproteobacteria</taxon>
        <taxon>Rhodobacterales</taxon>
        <taxon>Roseobacteraceae</taxon>
        <taxon>Loktanella</taxon>
    </lineage>
</organism>
<keyword evidence="1" id="KW-0732">Signal</keyword>
<dbReference type="RefSeq" id="WP_226747085.1">
    <property type="nucleotide sequence ID" value="NZ_JAJATZ010000001.1"/>
</dbReference>
<reference evidence="2" key="1">
    <citation type="submission" date="2021-10" db="EMBL/GenBank/DDBJ databases">
        <title>Loktanella gaetbuli sp. nov., isolated from a tidal flat.</title>
        <authorList>
            <person name="Park S."/>
            <person name="Yoon J.-H."/>
        </authorList>
    </citation>
    <scope>NUCLEOTIDE SEQUENCE</scope>
    <source>
        <strain evidence="2">TSTF-M6</strain>
    </source>
</reference>
<dbReference type="EMBL" id="JAJATZ010000001">
    <property type="protein sequence ID" value="MCB5198078.1"/>
    <property type="molecule type" value="Genomic_DNA"/>
</dbReference>
<accession>A0ABS8BQR6</accession>
<dbReference type="Gene3D" id="2.40.160.10">
    <property type="entry name" value="Porin"/>
    <property type="match status" value="1"/>
</dbReference>
<keyword evidence="3" id="KW-1185">Reference proteome</keyword>